<accession>N1WXN6</accession>
<dbReference type="PROSITE" id="PS51186">
    <property type="entry name" value="GNAT"/>
    <property type="match status" value="1"/>
</dbReference>
<organism evidence="2 3">
    <name type="scientific">Psychroflexus gondwanensis ACAM 44</name>
    <dbReference type="NCBI Taxonomy" id="1189619"/>
    <lineage>
        <taxon>Bacteria</taxon>
        <taxon>Pseudomonadati</taxon>
        <taxon>Bacteroidota</taxon>
        <taxon>Flavobacteriia</taxon>
        <taxon>Flavobacteriales</taxon>
        <taxon>Flavobacteriaceae</taxon>
        <taxon>Psychroflexus</taxon>
    </lineage>
</organism>
<dbReference type="InterPro" id="IPR000182">
    <property type="entry name" value="GNAT_dom"/>
</dbReference>
<dbReference type="Pfam" id="PF13673">
    <property type="entry name" value="Acetyltransf_10"/>
    <property type="match status" value="1"/>
</dbReference>
<dbReference type="SUPFAM" id="SSF55729">
    <property type="entry name" value="Acyl-CoA N-acyltransferases (Nat)"/>
    <property type="match status" value="1"/>
</dbReference>
<gene>
    <name evidence="2" type="ORF">pgond44_05055</name>
</gene>
<dbReference type="STRING" id="1189619.pgond44_05055"/>
<dbReference type="Gene3D" id="3.40.630.30">
    <property type="match status" value="1"/>
</dbReference>
<evidence type="ECO:0000259" key="1">
    <source>
        <dbReference type="PROSITE" id="PS51186"/>
    </source>
</evidence>
<keyword evidence="2" id="KW-0808">Transferase</keyword>
<sequence>MSIRYISARETLELRQNVLRPSKPQSSCIWKGDNSKSTMHIGAFVDSKCIGILSLFETNTDELPETKHYQLRGMAVDLDYRGKGIGKQLVNFSEHELKTLEIPVLWCNARISAKDFYSKLGFKVISKEFMIPDVGPHYKMSKSLT</sequence>
<proteinExistence type="predicted"/>
<evidence type="ECO:0000313" key="3">
    <source>
        <dbReference type="Proteomes" id="UP000012317"/>
    </source>
</evidence>
<dbReference type="Proteomes" id="UP000012317">
    <property type="component" value="Unassembled WGS sequence"/>
</dbReference>
<reference evidence="2 3" key="1">
    <citation type="journal article" date="2014" name="Genome Biol. Evol.">
        <title>Extensive gene acquisition in the extremely psychrophilic bacterial species Psychroflexus torquis and the link to sea-ice ecosystem specialism.</title>
        <authorList>
            <person name="Feng S."/>
            <person name="Powell S.M."/>
            <person name="Wilson R."/>
            <person name="Bowman J.P."/>
        </authorList>
    </citation>
    <scope>NUCLEOTIDE SEQUENCE [LARGE SCALE GENOMIC DNA]</scope>
    <source>
        <strain evidence="2 3">ACAM 44</strain>
    </source>
</reference>
<feature type="domain" description="N-acetyltransferase" evidence="1">
    <location>
        <begin position="1"/>
        <end position="145"/>
    </location>
</feature>
<dbReference type="eggNOG" id="COG0456">
    <property type="taxonomic scope" value="Bacteria"/>
</dbReference>
<dbReference type="GO" id="GO:0016747">
    <property type="term" value="F:acyltransferase activity, transferring groups other than amino-acyl groups"/>
    <property type="evidence" value="ECO:0007669"/>
    <property type="project" value="InterPro"/>
</dbReference>
<dbReference type="CDD" id="cd04301">
    <property type="entry name" value="NAT_SF"/>
    <property type="match status" value="1"/>
</dbReference>
<keyword evidence="3" id="KW-1185">Reference proteome</keyword>
<comment type="caution">
    <text evidence="2">The sequence shown here is derived from an EMBL/GenBank/DDBJ whole genome shotgun (WGS) entry which is preliminary data.</text>
</comment>
<dbReference type="EMBL" id="APLF01000004">
    <property type="protein sequence ID" value="EMY81884.1"/>
    <property type="molecule type" value="Genomic_DNA"/>
</dbReference>
<evidence type="ECO:0000313" key="2">
    <source>
        <dbReference type="EMBL" id="EMY81884.1"/>
    </source>
</evidence>
<name>N1WXN6_9FLAO</name>
<dbReference type="InterPro" id="IPR016181">
    <property type="entry name" value="Acyl_CoA_acyltransferase"/>
</dbReference>
<dbReference type="AlphaFoldDB" id="N1WXN6"/>
<protein>
    <submittedName>
        <fullName evidence="2">N-acetyltransferase, putative</fullName>
    </submittedName>
</protein>